<sequence>MIKNPDILTSDGWLLVTKDQKEALEKLDQECRNPYSLASTIKNAWKFWNKKESSADSIYYPLGELDMHDVIAAAISGNYTTCMDTETIINFCMDTADDQEVVVMKRLLEILRNYDTK</sequence>
<reference evidence="1 2" key="1">
    <citation type="journal article" date="2015" name="Appl. Environ. Microbiol.">
        <title>Effects of actin-like proteins encoded by two Bacillus pumilus phages on unstable lysogeny, revealed by genomic analysis.</title>
        <authorList>
            <person name="Yuan Y."/>
            <person name="Peng Q."/>
            <person name="Wu D."/>
            <person name="Kou Z."/>
            <person name="Wu Y."/>
            <person name="Liu P."/>
            <person name="Gao M."/>
        </authorList>
    </citation>
    <scope>NUCLEOTIDE SEQUENCE [LARGE SCALE GENOMIC DNA]</scope>
</reference>
<protein>
    <submittedName>
        <fullName evidence="1">Uncharacterized protein</fullName>
    </submittedName>
</protein>
<organism evidence="1 2">
    <name type="scientific">Bacillus phage Bp8p-T</name>
    <dbReference type="NCBI Taxonomy" id="1445811"/>
    <lineage>
        <taxon>Viruses</taxon>
        <taxon>Duplodnaviria</taxon>
        <taxon>Heunggongvirae</taxon>
        <taxon>Uroviricota</taxon>
        <taxon>Caudoviricetes</taxon>
        <taxon>Herelleviridae</taxon>
        <taxon>Bastillevirinae</taxon>
        <taxon>Agatevirus</taxon>
        <taxon>Agatevirus Bp8pC</taxon>
    </lineage>
</organism>
<name>A0A0A0PLE9_9CAUD</name>
<evidence type="ECO:0000313" key="2">
    <source>
        <dbReference type="Proteomes" id="UP000030233"/>
    </source>
</evidence>
<dbReference type="Proteomes" id="UP000030233">
    <property type="component" value="Segment"/>
</dbReference>
<gene>
    <name evidence="1" type="ORF">Bp8pT_120</name>
</gene>
<accession>A0A0A0PLE9</accession>
<proteinExistence type="predicted"/>
<dbReference type="EMBL" id="KJ010548">
    <property type="protein sequence ID" value="AHJ87761.1"/>
    <property type="molecule type" value="Genomic_DNA"/>
</dbReference>
<evidence type="ECO:0000313" key="1">
    <source>
        <dbReference type="EMBL" id="AHJ87761.1"/>
    </source>
</evidence>